<evidence type="ECO:0000313" key="8">
    <source>
        <dbReference type="Proteomes" id="UP000198656"/>
    </source>
</evidence>
<dbReference type="PANTHER" id="PTHR43105">
    <property type="entry name" value="RESPIRATORY NITRATE REDUCTASE"/>
    <property type="match status" value="1"/>
</dbReference>
<evidence type="ECO:0000256" key="1">
    <source>
        <dbReference type="ARBA" id="ARBA00022723"/>
    </source>
</evidence>
<dbReference type="InterPro" id="IPR050123">
    <property type="entry name" value="Prok_molybdopt-oxidoreductase"/>
</dbReference>
<dbReference type="Pfam" id="PF01568">
    <property type="entry name" value="Molydop_binding"/>
    <property type="match status" value="1"/>
</dbReference>
<dbReference type="AlphaFoldDB" id="A0A1G7TIY2"/>
<dbReference type="InterPro" id="IPR006657">
    <property type="entry name" value="MoPterin_dinucl-bd_dom"/>
</dbReference>
<dbReference type="GO" id="GO:0003954">
    <property type="term" value="F:NADH dehydrogenase activity"/>
    <property type="evidence" value="ECO:0007669"/>
    <property type="project" value="TreeGrafter"/>
</dbReference>
<dbReference type="SUPFAM" id="SSF50692">
    <property type="entry name" value="ADC-like"/>
    <property type="match status" value="1"/>
</dbReference>
<dbReference type="EMBL" id="FNCP01000002">
    <property type="protein sequence ID" value="SDG34609.1"/>
    <property type="molecule type" value="Genomic_DNA"/>
</dbReference>
<evidence type="ECO:0000313" key="7">
    <source>
        <dbReference type="EMBL" id="SDG34609.1"/>
    </source>
</evidence>
<dbReference type="PROSITE" id="PS00932">
    <property type="entry name" value="MOLYBDOPTERIN_PROK_3"/>
    <property type="match status" value="1"/>
</dbReference>
<evidence type="ECO:0000256" key="3">
    <source>
        <dbReference type="ARBA" id="ARBA00023004"/>
    </source>
</evidence>
<dbReference type="Pfam" id="PF00384">
    <property type="entry name" value="Molybdopterin"/>
    <property type="match status" value="1"/>
</dbReference>
<dbReference type="GO" id="GO:0051536">
    <property type="term" value="F:iron-sulfur cluster binding"/>
    <property type="evidence" value="ECO:0007669"/>
    <property type="project" value="UniProtKB-KW"/>
</dbReference>
<proteinExistence type="predicted"/>
<dbReference type="Proteomes" id="UP000198656">
    <property type="component" value="Unassembled WGS sequence"/>
</dbReference>
<sequence>MTNSINEIPNVKAMFVIGSNPTEAHPVIGTKMKQALAKGAKLIVADPRCINLAEDADVWLRLRPGTDIALINGIMNIILANGWENKEFIAERTEGFEKVREAVKEYTPEVVSKVTGVPVEQLEEAARIYATAERSSIFYTLGITEHTCGTDNVMSLANLAMLTGNIGKESSGVNPMRGQNNVQGACDMGALPNVYPGYQQVASPEVRAKFEAAWGVPLDPNPGFMIPDMFGAAVSKDLRALYVLGEDPVITDADANHVRKGLEALDFLVVQEIFLSETAKLADVVLPGASYAEKTGTFTNTERRVQMVNQAIKPIGNAKTDGEIICELATRMGYPFNYESSADVMEEISKLAPQFAGITHERLGTQGLQWPVPHAEHPGTKFLHEGKFNRGKGLFMAIENQLPAELPDEEYPFLLNTGRKLSHYNVFTQHSPSLGIHSPEELAEVNPSDAKKLGIEDGEVVQVASRRGELKTKVKVTDRVPEGMVFMTLHYFDSPTNVLTNGAYDKVTKTYEYKVCGVKISKVS</sequence>
<keyword evidence="8" id="KW-1185">Reference proteome</keyword>
<feature type="domain" description="Molybdopterin oxidoreductase" evidence="5">
    <location>
        <begin position="1"/>
        <end position="330"/>
    </location>
</feature>
<reference evidence="8" key="1">
    <citation type="submission" date="2016-10" db="EMBL/GenBank/DDBJ databases">
        <authorList>
            <person name="Varghese N."/>
            <person name="Submissions S."/>
        </authorList>
    </citation>
    <scope>NUCLEOTIDE SEQUENCE [LARGE SCALE GENOMIC DNA]</scope>
    <source>
        <strain evidence="8">DSM 8344</strain>
    </source>
</reference>
<dbReference type="GO" id="GO:0016020">
    <property type="term" value="C:membrane"/>
    <property type="evidence" value="ECO:0007669"/>
    <property type="project" value="TreeGrafter"/>
</dbReference>
<dbReference type="InterPro" id="IPR006656">
    <property type="entry name" value="Mopterin_OxRdtase"/>
</dbReference>
<dbReference type="GO" id="GO:0022904">
    <property type="term" value="P:respiratory electron transport chain"/>
    <property type="evidence" value="ECO:0007669"/>
    <property type="project" value="TreeGrafter"/>
</dbReference>
<feature type="domain" description="Molybdopterin dinucleotide-binding" evidence="6">
    <location>
        <begin position="413"/>
        <end position="516"/>
    </location>
</feature>
<evidence type="ECO:0000256" key="4">
    <source>
        <dbReference type="ARBA" id="ARBA00023014"/>
    </source>
</evidence>
<dbReference type="InterPro" id="IPR009010">
    <property type="entry name" value="Asp_de-COase-like_dom_sf"/>
</dbReference>
<keyword evidence="2" id="KW-0560">Oxidoreductase</keyword>
<keyword evidence="1" id="KW-0479">Metal-binding</keyword>
<dbReference type="Gene3D" id="3.40.50.740">
    <property type="match status" value="1"/>
</dbReference>
<evidence type="ECO:0000256" key="2">
    <source>
        <dbReference type="ARBA" id="ARBA00023002"/>
    </source>
</evidence>
<dbReference type="PROSITE" id="PS00490">
    <property type="entry name" value="MOLYBDOPTERIN_PROK_2"/>
    <property type="match status" value="1"/>
</dbReference>
<dbReference type="Gene3D" id="3.40.228.10">
    <property type="entry name" value="Dimethylsulfoxide Reductase, domain 2"/>
    <property type="match status" value="1"/>
</dbReference>
<dbReference type="InterPro" id="IPR006655">
    <property type="entry name" value="Mopterin_OxRdtase_prok_CS"/>
</dbReference>
<protein>
    <submittedName>
        <fullName evidence="7">Formate dehydrogenase alpha subunit</fullName>
    </submittedName>
</protein>
<evidence type="ECO:0000259" key="5">
    <source>
        <dbReference type="Pfam" id="PF00384"/>
    </source>
</evidence>
<dbReference type="Gene3D" id="2.40.40.20">
    <property type="match status" value="1"/>
</dbReference>
<keyword evidence="4" id="KW-0411">Iron-sulfur</keyword>
<dbReference type="GO" id="GO:0043546">
    <property type="term" value="F:molybdopterin cofactor binding"/>
    <property type="evidence" value="ECO:0007669"/>
    <property type="project" value="InterPro"/>
</dbReference>
<dbReference type="PANTHER" id="PTHR43105:SF14">
    <property type="entry name" value="FORMATE DEHYDROGENASE H"/>
    <property type="match status" value="1"/>
</dbReference>
<accession>A0A1G7TIY2</accession>
<evidence type="ECO:0000259" key="6">
    <source>
        <dbReference type="Pfam" id="PF01568"/>
    </source>
</evidence>
<dbReference type="STRING" id="1121419.SAMN05443529_102236"/>
<organism evidence="7 8">
    <name type="scientific">Desulfosporosinus hippei DSM 8344</name>
    <dbReference type="NCBI Taxonomy" id="1121419"/>
    <lineage>
        <taxon>Bacteria</taxon>
        <taxon>Bacillati</taxon>
        <taxon>Bacillota</taxon>
        <taxon>Clostridia</taxon>
        <taxon>Eubacteriales</taxon>
        <taxon>Desulfitobacteriaceae</taxon>
        <taxon>Desulfosporosinus</taxon>
    </lineage>
</organism>
<dbReference type="SUPFAM" id="SSF53706">
    <property type="entry name" value="Formate dehydrogenase/DMSO reductase, domains 1-3"/>
    <property type="match status" value="1"/>
</dbReference>
<name>A0A1G7TIY2_9FIRM</name>
<gene>
    <name evidence="7" type="ORF">SAMN05443529_102236</name>
</gene>
<keyword evidence="3" id="KW-0408">Iron</keyword>
<dbReference type="GO" id="GO:0046872">
    <property type="term" value="F:metal ion binding"/>
    <property type="evidence" value="ECO:0007669"/>
    <property type="project" value="UniProtKB-KW"/>
</dbReference>